<reference evidence="2" key="1">
    <citation type="submission" date="2019-08" db="EMBL/GenBank/DDBJ databases">
        <authorList>
            <person name="Kucharzyk K."/>
            <person name="Murdoch R.W."/>
            <person name="Higgins S."/>
            <person name="Loffler F."/>
        </authorList>
    </citation>
    <scope>NUCLEOTIDE SEQUENCE</scope>
</reference>
<proteinExistence type="predicted"/>
<dbReference type="EMBL" id="VSSQ01020581">
    <property type="protein sequence ID" value="MPM65557.1"/>
    <property type="molecule type" value="Genomic_DNA"/>
</dbReference>
<sequence length="251" mass="26834">MTGRRRAVGAVDWRRTTGRHRTTGRRGDTCCRDVGPGRGPRVGAAPRAFDRLDDDDEARGLPAREDAGAPQPDPAPGSELDGVAGPVAMRHHERGVVPDRALFLTGEQALGRRVEHARRLAEGEHRLPGGPGVRPDVRLEQRLLGPAAVEQQVAADVLGRRPGECVHQRGPGVGQGGQIEDPLDPPGERVDDRGPGAGERLQLLGVVLGADDRHRPARLDHRADAVGADRTLGVRVPRDEVDPVQQPAQPA</sequence>
<dbReference type="AlphaFoldDB" id="A0A645BJN4"/>
<protein>
    <submittedName>
        <fullName evidence="2">Uncharacterized protein</fullName>
    </submittedName>
</protein>
<gene>
    <name evidence="2" type="ORF">SDC9_112454</name>
</gene>
<feature type="region of interest" description="Disordered" evidence="1">
    <location>
        <begin position="1"/>
        <end position="86"/>
    </location>
</feature>
<accession>A0A645BJN4</accession>
<comment type="caution">
    <text evidence="2">The sequence shown here is derived from an EMBL/GenBank/DDBJ whole genome shotgun (WGS) entry which is preliminary data.</text>
</comment>
<feature type="region of interest" description="Disordered" evidence="1">
    <location>
        <begin position="230"/>
        <end position="251"/>
    </location>
</feature>
<name>A0A645BJN4_9ZZZZ</name>
<organism evidence="2">
    <name type="scientific">bioreactor metagenome</name>
    <dbReference type="NCBI Taxonomy" id="1076179"/>
    <lineage>
        <taxon>unclassified sequences</taxon>
        <taxon>metagenomes</taxon>
        <taxon>ecological metagenomes</taxon>
    </lineage>
</organism>
<feature type="region of interest" description="Disordered" evidence="1">
    <location>
        <begin position="167"/>
        <end position="197"/>
    </location>
</feature>
<evidence type="ECO:0000313" key="2">
    <source>
        <dbReference type="EMBL" id="MPM65557.1"/>
    </source>
</evidence>
<evidence type="ECO:0000256" key="1">
    <source>
        <dbReference type="SAM" id="MobiDB-lite"/>
    </source>
</evidence>
<feature type="compositionally biased region" description="Basic and acidic residues" evidence="1">
    <location>
        <begin position="58"/>
        <end position="67"/>
    </location>
</feature>